<evidence type="ECO:0000313" key="8">
    <source>
        <dbReference type="EMBL" id="CAB3996930.1"/>
    </source>
</evidence>
<feature type="domain" description="Interferon regulatory factor 2-binding protein 1/2-like zinc finger" evidence="5">
    <location>
        <begin position="14"/>
        <end position="62"/>
    </location>
</feature>
<evidence type="ECO:0000256" key="4">
    <source>
        <dbReference type="SAM" id="MobiDB-lite"/>
    </source>
</evidence>
<keyword evidence="9" id="KW-1185">Reference proteome</keyword>
<feature type="compositionally biased region" description="Basic and acidic residues" evidence="4">
    <location>
        <begin position="372"/>
        <end position="382"/>
    </location>
</feature>
<dbReference type="GO" id="GO:0003714">
    <property type="term" value="F:transcription corepressor activity"/>
    <property type="evidence" value="ECO:0007669"/>
    <property type="project" value="TreeGrafter"/>
</dbReference>
<dbReference type="FunFam" id="1.10.10.1580:FF:000001">
    <property type="entry name" value="interferon regulatory factor 2-binding protein 2"/>
    <property type="match status" value="1"/>
</dbReference>
<name>A0A7D9E061_PARCT</name>
<evidence type="ECO:0000259" key="7">
    <source>
        <dbReference type="Pfam" id="PF25457"/>
    </source>
</evidence>
<evidence type="ECO:0000256" key="3">
    <source>
        <dbReference type="ARBA" id="ARBA00023242"/>
    </source>
</evidence>
<dbReference type="Gene3D" id="1.10.10.1580">
    <property type="entry name" value="Interferon regulatory factor 2-binding protein"/>
    <property type="match status" value="1"/>
</dbReference>
<evidence type="ECO:0000313" key="9">
    <source>
        <dbReference type="Proteomes" id="UP001152795"/>
    </source>
</evidence>
<dbReference type="Pfam" id="PF25457">
    <property type="entry name" value="IRF-2BP1_2_M"/>
    <property type="match status" value="1"/>
</dbReference>
<dbReference type="EMBL" id="CACRXK020002978">
    <property type="protein sequence ID" value="CAB3996930.1"/>
    <property type="molecule type" value="Genomic_DNA"/>
</dbReference>
<dbReference type="OrthoDB" id="45007at2759"/>
<evidence type="ECO:0000256" key="2">
    <source>
        <dbReference type="ARBA" id="ARBA00010802"/>
    </source>
</evidence>
<organism evidence="8 9">
    <name type="scientific">Paramuricea clavata</name>
    <name type="common">Red gorgonian</name>
    <name type="synonym">Violescent sea-whip</name>
    <dbReference type="NCBI Taxonomy" id="317549"/>
    <lineage>
        <taxon>Eukaryota</taxon>
        <taxon>Metazoa</taxon>
        <taxon>Cnidaria</taxon>
        <taxon>Anthozoa</taxon>
        <taxon>Octocorallia</taxon>
        <taxon>Malacalcyonacea</taxon>
        <taxon>Plexauridae</taxon>
        <taxon>Paramuricea</taxon>
    </lineage>
</organism>
<comment type="subcellular location">
    <subcellularLocation>
        <location evidence="1">Nucleus</location>
    </subcellularLocation>
</comment>
<dbReference type="PANTHER" id="PTHR10816">
    <property type="entry name" value="MYELIN TRANSCRIPTION FACTOR 1-RELATED"/>
    <property type="match status" value="1"/>
</dbReference>
<feature type="region of interest" description="Disordered" evidence="4">
    <location>
        <begin position="70"/>
        <end position="96"/>
    </location>
</feature>
<proteinExistence type="inferred from homology"/>
<sequence length="564" mass="61889">MRKESNEMSSRVYRQHCYLCDLPHTPWAMLTDFSEPICRGCCNYEGAERIEYVIDHARTLRKNYELEKAKAEQGNYSNTSPSPPYASMNGRATTTSPNSVMAAQRKFYVSNPAYAAMGRSEPIPKNMPAGMYPPRVNAAQLPLVKIEGNPAGRGYAMPTAVSMNAVISNARQQTSDGDDAGRKAFSGALVAGFPHPGVHHEEQPRLVRETLATLNMSTPFELRFKKDPSLRARAMHFDVFNKSHAPGLGDFEMKIFVEYPYGSGNYIQSASGVAKQMQIDSMKDVGKSSAVSGYKALEYEKIHGSGEWITLGDLISENVRYFKEPVNADLLPAPYRENELTNPALIMNRGRNQRKRRVTPELDAENEMQVKQAKDDPKRQGDPSKTVMSSMGLPSSNTSTIPSASVPPMVSNRAPGGQGNVETRSRAQLGGVLPEHRHNGIADPMSAGKMAPTSAVEKNSGMSTVKDQQGNSVTPGVLTCVLCNGRLEDTHFVQCPSVAHHKFCFPCSRKSIVTQKSESAEVFCPSGERCPLQGSNLPWAFMPEEIKTIEGYGVTPNGIKDKDK</sequence>
<dbReference type="Pfam" id="PF25454">
    <property type="entry name" value="zf-C3HC4_IRF-2BP1_2"/>
    <property type="match status" value="1"/>
</dbReference>
<feature type="region of interest" description="Disordered" evidence="4">
    <location>
        <begin position="342"/>
        <end position="422"/>
    </location>
</feature>
<evidence type="ECO:0000259" key="5">
    <source>
        <dbReference type="Pfam" id="PF11261"/>
    </source>
</evidence>
<dbReference type="GO" id="GO:0006357">
    <property type="term" value="P:regulation of transcription by RNA polymerase II"/>
    <property type="evidence" value="ECO:0007669"/>
    <property type="project" value="TreeGrafter"/>
</dbReference>
<dbReference type="InterPro" id="IPR057414">
    <property type="entry name" value="Zf-C3HC4_IRF-2BP1_2"/>
</dbReference>
<comment type="caution">
    <text evidence="8">The sequence shown here is derived from an EMBL/GenBank/DDBJ whole genome shotgun (WGS) entry which is preliminary data.</text>
</comment>
<reference evidence="8" key="1">
    <citation type="submission" date="2020-04" db="EMBL/GenBank/DDBJ databases">
        <authorList>
            <person name="Alioto T."/>
            <person name="Alioto T."/>
            <person name="Gomez Garrido J."/>
        </authorList>
    </citation>
    <scope>NUCLEOTIDE SEQUENCE</scope>
    <source>
        <strain evidence="8">A484AB</strain>
    </source>
</reference>
<dbReference type="Proteomes" id="UP001152795">
    <property type="component" value="Unassembled WGS sequence"/>
</dbReference>
<accession>A0A7D9E061</accession>
<feature type="compositionally biased region" description="Polar residues" evidence="4">
    <location>
        <begin position="386"/>
        <end position="403"/>
    </location>
</feature>
<dbReference type="PANTHER" id="PTHR10816:SF19">
    <property type="entry name" value="PROTEIN INTERACTING WITH TTK69 AND SIN3A, ISOFORM D"/>
    <property type="match status" value="1"/>
</dbReference>
<dbReference type="Pfam" id="PF11261">
    <property type="entry name" value="IRF-2BP1_2"/>
    <property type="match status" value="1"/>
</dbReference>
<protein>
    <submittedName>
        <fullName evidence="8">Uncharacterized protein</fullName>
    </submittedName>
</protein>
<dbReference type="SUPFAM" id="SSF57850">
    <property type="entry name" value="RING/U-box"/>
    <property type="match status" value="1"/>
</dbReference>
<evidence type="ECO:0000259" key="6">
    <source>
        <dbReference type="Pfam" id="PF25454"/>
    </source>
</evidence>
<dbReference type="GO" id="GO:0005634">
    <property type="term" value="C:nucleus"/>
    <property type="evidence" value="ECO:0007669"/>
    <property type="project" value="UniProtKB-SubCell"/>
</dbReference>
<dbReference type="InterPro" id="IPR058682">
    <property type="entry name" value="IRF-2BP1/2-like_M"/>
</dbReference>
<evidence type="ECO:0000256" key="1">
    <source>
        <dbReference type="ARBA" id="ARBA00004123"/>
    </source>
</evidence>
<gene>
    <name evidence="8" type="ORF">PACLA_8A080448</name>
</gene>
<keyword evidence="3" id="KW-0539">Nucleus</keyword>
<dbReference type="InterPro" id="IPR022750">
    <property type="entry name" value="IRF-2BP1_2-like_Znf"/>
</dbReference>
<dbReference type="InterPro" id="IPR044882">
    <property type="entry name" value="I2BP1/2_C3HC4-RING_sf"/>
</dbReference>
<feature type="domain" description="IRF-2BP1/2-like middle" evidence="7">
    <location>
        <begin position="201"/>
        <end position="335"/>
    </location>
</feature>
<dbReference type="AlphaFoldDB" id="A0A7D9E061"/>
<comment type="similarity">
    <text evidence="2">Belongs to the IRF2BP family.</text>
</comment>
<feature type="domain" description="Interferon regulatory factor 2-binding protein 1/2-like C3HC4 zinc finger" evidence="6">
    <location>
        <begin position="479"/>
        <end position="549"/>
    </location>
</feature>